<dbReference type="GO" id="GO:0016491">
    <property type="term" value="F:oxidoreductase activity"/>
    <property type="evidence" value="ECO:0007669"/>
    <property type="project" value="InterPro"/>
</dbReference>
<gene>
    <name evidence="2" type="ORF">GTP77_29065</name>
</gene>
<dbReference type="Proteomes" id="UP000450676">
    <property type="component" value="Unassembled WGS sequence"/>
</dbReference>
<accession>A0A7X4KQH6</accession>
<dbReference type="PANTHER" id="PTHR13887">
    <property type="entry name" value="GLUTATHIONE S-TRANSFERASE KAPPA"/>
    <property type="match status" value="1"/>
</dbReference>
<keyword evidence="3" id="KW-1185">Reference proteome</keyword>
<dbReference type="InterPro" id="IPR036249">
    <property type="entry name" value="Thioredoxin-like_sf"/>
</dbReference>
<dbReference type="Pfam" id="PF01323">
    <property type="entry name" value="DSBA"/>
    <property type="match status" value="1"/>
</dbReference>
<feature type="domain" description="DSBA-like thioredoxin" evidence="1">
    <location>
        <begin position="11"/>
        <end position="203"/>
    </location>
</feature>
<dbReference type="PANTHER" id="PTHR13887:SF41">
    <property type="entry name" value="THIOREDOXIN SUPERFAMILY PROTEIN"/>
    <property type="match status" value="1"/>
</dbReference>
<sequence length="208" mass="22243">MTRRLRIAMGFDFVCPWCLIGLRQLRQAIAMLRAEAPDVEVECDWLGVQLLPQVPADGLPFHEFYLRRLGGEAALAQRQAMVRAAAEAAGARINFAALHTMPNTADAHRLLQLAAGLGDAAQCDSLLESLLTGYFERGDDLGREATLMAHAVACGYSPQQLAPALRGAAIPYQGSPAAGVPYYTLNGRDIGSGARAAPQLLDAMRAAL</sequence>
<dbReference type="AlphaFoldDB" id="A0A7X4KQH6"/>
<dbReference type="RefSeq" id="WP_161075631.1">
    <property type="nucleotide sequence ID" value="NZ_CP086370.1"/>
</dbReference>
<dbReference type="EMBL" id="WWCU01000071">
    <property type="protein sequence ID" value="MYN11368.1"/>
    <property type="molecule type" value="Genomic_DNA"/>
</dbReference>
<protein>
    <submittedName>
        <fullName evidence="2">DsbA family oxidoreductase</fullName>
    </submittedName>
</protein>
<dbReference type="SUPFAM" id="SSF52833">
    <property type="entry name" value="Thioredoxin-like"/>
    <property type="match status" value="1"/>
</dbReference>
<evidence type="ECO:0000259" key="1">
    <source>
        <dbReference type="Pfam" id="PF01323"/>
    </source>
</evidence>
<proteinExistence type="predicted"/>
<organism evidence="2 3">
    <name type="scientific">Pseudoduganella aquatica</name>
    <dbReference type="NCBI Taxonomy" id="2660641"/>
    <lineage>
        <taxon>Bacteria</taxon>
        <taxon>Pseudomonadati</taxon>
        <taxon>Pseudomonadota</taxon>
        <taxon>Betaproteobacteria</taxon>
        <taxon>Burkholderiales</taxon>
        <taxon>Oxalobacteraceae</taxon>
        <taxon>Telluria group</taxon>
        <taxon>Pseudoduganella</taxon>
    </lineage>
</organism>
<name>A0A7X4KQH6_9BURK</name>
<comment type="caution">
    <text evidence="2">The sequence shown here is derived from an EMBL/GenBank/DDBJ whole genome shotgun (WGS) entry which is preliminary data.</text>
</comment>
<dbReference type="Gene3D" id="3.40.30.10">
    <property type="entry name" value="Glutaredoxin"/>
    <property type="match status" value="1"/>
</dbReference>
<reference evidence="2 3" key="1">
    <citation type="submission" date="2019-12" db="EMBL/GenBank/DDBJ databases">
        <title>Novel species isolated from a subtropical stream in China.</title>
        <authorList>
            <person name="Lu H."/>
        </authorList>
    </citation>
    <scope>NUCLEOTIDE SEQUENCE [LARGE SCALE GENOMIC DNA]</scope>
    <source>
        <strain evidence="2 3">FT127W</strain>
    </source>
</reference>
<evidence type="ECO:0000313" key="3">
    <source>
        <dbReference type="Proteomes" id="UP000450676"/>
    </source>
</evidence>
<dbReference type="InterPro" id="IPR001853">
    <property type="entry name" value="DSBA-like_thioredoxin_dom"/>
</dbReference>
<evidence type="ECO:0000313" key="2">
    <source>
        <dbReference type="EMBL" id="MYN11368.1"/>
    </source>
</evidence>